<comment type="pathway">
    <text evidence="10">Porphyrin-containing compound metabolism; chlorophyll biosynthesis (light-independent).</text>
</comment>
<evidence type="ECO:0000256" key="2">
    <source>
        <dbReference type="ARBA" id="ARBA00022531"/>
    </source>
</evidence>
<dbReference type="InterPro" id="IPR050293">
    <property type="entry name" value="LIPOR_BchN/ChlN"/>
</dbReference>
<proteinExistence type="inferred from homology"/>
<dbReference type="NCBIfam" id="TIGR01279">
    <property type="entry name" value="DPOR_bchN"/>
    <property type="match status" value="1"/>
</dbReference>
<comment type="similarity">
    <text evidence="10">Belongs to the BchN/ChlN family.</text>
</comment>
<comment type="cofactor">
    <cofactor evidence="10">
        <name>[4Fe-4S] cluster</name>
        <dbReference type="ChEBI" id="CHEBI:49883"/>
    </cofactor>
    <text evidence="10">Binds 1 [4Fe-4S] cluster per heterodimer. The cluster is bound at the heterodimer interface by residues from both subunits.</text>
</comment>
<feature type="binding site" evidence="10">
    <location>
        <position position="48"/>
    </location>
    <ligand>
        <name>[4Fe-4S] cluster</name>
        <dbReference type="ChEBI" id="CHEBI:49883"/>
        <note>ligand shared with heterodimeric partner</note>
    </ligand>
</feature>
<evidence type="ECO:0000256" key="10">
    <source>
        <dbReference type="HAMAP-Rule" id="MF_00352"/>
    </source>
</evidence>
<dbReference type="EMBL" id="QXHD01000004">
    <property type="protein sequence ID" value="NEZ60007.1"/>
    <property type="molecule type" value="Genomic_DNA"/>
</dbReference>
<keyword evidence="1 10" id="KW-0004">4Fe-4S</keyword>
<comment type="function">
    <text evidence="10">Component of the dark-operative protochlorophyllide reductase (DPOR) that uses Mg-ATP and reduced ferredoxin to reduce ring D of protochlorophyllide (Pchlide) to form chlorophyllide a (Chlide). This reaction is light-independent. The NB-protein (ChlN-ChlB) is the catalytic component of the complex.</text>
</comment>
<keyword evidence="6 10" id="KW-0560">Oxidoreductase</keyword>
<dbReference type="Pfam" id="PF00148">
    <property type="entry name" value="Oxidored_nitro"/>
    <property type="match status" value="1"/>
</dbReference>
<evidence type="ECO:0000259" key="11">
    <source>
        <dbReference type="Pfam" id="PF00148"/>
    </source>
</evidence>
<dbReference type="GO" id="GO:0016636">
    <property type="term" value="F:oxidoreductase activity, acting on the CH-CH group of donors, iron-sulfur protein as acceptor"/>
    <property type="evidence" value="ECO:0007669"/>
    <property type="project" value="UniProtKB-UniRule"/>
</dbReference>
<dbReference type="NCBIfam" id="NF002768">
    <property type="entry name" value="PRK02842.1"/>
    <property type="match status" value="1"/>
</dbReference>
<gene>
    <name evidence="10" type="primary">chlN</name>
    <name evidence="12" type="ORF">DXZ20_31060</name>
</gene>
<dbReference type="PIRSF" id="PIRSF000162">
    <property type="entry name" value="P_chlorophyll_rd"/>
    <property type="match status" value="1"/>
</dbReference>
<keyword evidence="13" id="KW-1185">Reference proteome</keyword>
<dbReference type="PANTHER" id="PTHR39429:SF3">
    <property type="entry name" value="LIGHT-INDEPENDENT PROTOCHLOROPHYLLIDE REDUCTASE SUBUNIT N"/>
    <property type="match status" value="1"/>
</dbReference>
<dbReference type="AlphaFoldDB" id="A0A6M0RUS7"/>
<evidence type="ECO:0000256" key="3">
    <source>
        <dbReference type="ARBA" id="ARBA00022723"/>
    </source>
</evidence>
<dbReference type="GO" id="GO:0019685">
    <property type="term" value="P:photosynthesis, dark reaction"/>
    <property type="evidence" value="ECO:0007669"/>
    <property type="project" value="InterPro"/>
</dbReference>
<keyword evidence="5 10" id="KW-0067">ATP-binding</keyword>
<dbReference type="CDD" id="cd01979">
    <property type="entry name" value="Pchlide_reductase_N"/>
    <property type="match status" value="1"/>
</dbReference>
<feature type="binding site" evidence="10">
    <location>
        <position position="23"/>
    </location>
    <ligand>
        <name>[4Fe-4S] cluster</name>
        <dbReference type="ChEBI" id="CHEBI:49883"/>
        <note>ligand shared with heterodimeric partner</note>
    </ligand>
</feature>
<name>A0A6M0RUS7_9CYAN</name>
<feature type="domain" description="Nitrogenase/oxidoreductase component 1" evidence="11">
    <location>
        <begin position="23"/>
        <end position="451"/>
    </location>
</feature>
<keyword evidence="8 10" id="KW-0411">Iron-sulfur</keyword>
<dbReference type="Proteomes" id="UP000481033">
    <property type="component" value="Unassembled WGS sequence"/>
</dbReference>
<keyword evidence="2 10" id="KW-0602">Photosynthesis</keyword>
<evidence type="ECO:0000256" key="5">
    <source>
        <dbReference type="ARBA" id="ARBA00022840"/>
    </source>
</evidence>
<comment type="subunit">
    <text evidence="10">Protochlorophyllide reductase is composed of three subunits; ChlL, ChlN and ChlB. Forms a heterotetramer of two ChlB and two ChlN subunits.</text>
</comment>
<protein>
    <recommendedName>
        <fullName evidence="10">Light-independent protochlorophyllide reductase subunit N</fullName>
        <shortName evidence="10">DPOR subunit N</shortName>
        <shortName evidence="10">LI-POR subunit N</shortName>
        <ecNumber evidence="10">1.3.7.7</ecNumber>
    </recommendedName>
</protein>
<sequence length="474" mass="52973">MTTPANTPSLEFDCDTGNYHTFCPISCVAWLYQKIEDSFFLVIGTKTCGYFLQNAMGVMIFAEPRYAMAELEEGDISAKLNDYEELKRLCLQIKRDRNPSVIVWIGTCTTEIIKTDLEGIAPILEDEIGVPIVVARANGLDYAFTQGEDTVLAAMAQRCPTAEPATKAIEPEKQERNGLGKLLSLGRKNEAVAPDEAPAADEYYDHSPLILFGSVPNPVVTQLNLELKKQGIKVSGWLPENRYTDLPVIKEGYFASGVNPFLSRTASTLMRRKKAKVIGAPFPIGPDGTRAWVEKICSVLGVEPKGLAEREAKIWESVEDYVSLIRGKSVYFMGDNLLEIAMARFLIRCGMTVPEIGIPYMDKRFQGAELQFLERTCEEMGVPKPKITEKPDNYNQIQRILEIEPDLVITGMAHANPLEARGINTKWSVEFTFAQIHGFGNTRDILELVTRPLRRNSNLKDLGWNKLVREEANA</sequence>
<accession>A0A6M0RUS7</accession>
<dbReference type="RefSeq" id="WP_163702741.1">
    <property type="nucleotide sequence ID" value="NZ_QXHD01000004.1"/>
</dbReference>
<dbReference type="GO" id="GO:0036068">
    <property type="term" value="P:light-independent chlorophyll biosynthetic process"/>
    <property type="evidence" value="ECO:0007669"/>
    <property type="project" value="UniProtKB-UniRule"/>
</dbReference>
<feature type="binding site" evidence="10">
    <location>
        <position position="108"/>
    </location>
    <ligand>
        <name>[4Fe-4S] cluster</name>
        <dbReference type="ChEBI" id="CHEBI:49883"/>
        <note>ligand shared with heterodimeric partner</note>
    </ligand>
</feature>
<dbReference type="UniPathway" id="UPA00670"/>
<dbReference type="GO" id="GO:0005524">
    <property type="term" value="F:ATP binding"/>
    <property type="evidence" value="ECO:0007669"/>
    <property type="project" value="UniProtKB-UniRule"/>
</dbReference>
<dbReference type="GO" id="GO:0051539">
    <property type="term" value="F:4 iron, 4 sulfur cluster binding"/>
    <property type="evidence" value="ECO:0007669"/>
    <property type="project" value="UniProtKB-UniRule"/>
</dbReference>
<comment type="catalytic activity">
    <reaction evidence="10">
        <text>chlorophyllide a + oxidized 2[4Fe-4S]-[ferredoxin] + 2 ADP + 2 phosphate = protochlorophyllide a + reduced 2[4Fe-4S]-[ferredoxin] + 2 ATP + 2 H2O</text>
        <dbReference type="Rhea" id="RHEA:28202"/>
        <dbReference type="Rhea" id="RHEA-COMP:10002"/>
        <dbReference type="Rhea" id="RHEA-COMP:10004"/>
        <dbReference type="ChEBI" id="CHEBI:15377"/>
        <dbReference type="ChEBI" id="CHEBI:30616"/>
        <dbReference type="ChEBI" id="CHEBI:33722"/>
        <dbReference type="ChEBI" id="CHEBI:33723"/>
        <dbReference type="ChEBI" id="CHEBI:43474"/>
        <dbReference type="ChEBI" id="CHEBI:83348"/>
        <dbReference type="ChEBI" id="CHEBI:83350"/>
        <dbReference type="ChEBI" id="CHEBI:456216"/>
        <dbReference type="EC" id="1.3.7.7"/>
    </reaction>
</comment>
<keyword evidence="9 10" id="KW-0149">Chlorophyll biosynthesis</keyword>
<keyword evidence="3 10" id="KW-0479">Metal-binding</keyword>
<keyword evidence="4 10" id="KW-0547">Nucleotide-binding</keyword>
<keyword evidence="7 10" id="KW-0408">Iron</keyword>
<dbReference type="EC" id="1.3.7.7" evidence="10"/>
<dbReference type="Gene3D" id="3.40.50.1980">
    <property type="entry name" value="Nitrogenase molybdenum iron protein domain"/>
    <property type="match status" value="3"/>
</dbReference>
<evidence type="ECO:0000313" key="13">
    <source>
        <dbReference type="Proteomes" id="UP000481033"/>
    </source>
</evidence>
<dbReference type="HAMAP" id="MF_00352">
    <property type="entry name" value="ChlN_BchN"/>
    <property type="match status" value="1"/>
</dbReference>
<evidence type="ECO:0000256" key="1">
    <source>
        <dbReference type="ARBA" id="ARBA00022485"/>
    </source>
</evidence>
<dbReference type="InterPro" id="IPR005970">
    <property type="entry name" value="Protochl_reductN"/>
</dbReference>
<evidence type="ECO:0000256" key="4">
    <source>
        <dbReference type="ARBA" id="ARBA00022741"/>
    </source>
</evidence>
<evidence type="ECO:0000256" key="9">
    <source>
        <dbReference type="ARBA" id="ARBA00023171"/>
    </source>
</evidence>
<reference evidence="12 13" key="1">
    <citation type="journal article" date="2020" name="Microb. Ecol.">
        <title>Ecogenomics of the Marine Benthic Filamentous Cyanobacterium Adonisia.</title>
        <authorList>
            <person name="Walter J.M."/>
            <person name="Coutinho F.H."/>
            <person name="Leomil L."/>
            <person name="Hargreaves P.I."/>
            <person name="Campeao M.E."/>
            <person name="Vieira V.V."/>
            <person name="Silva B.S."/>
            <person name="Fistarol G.O."/>
            <person name="Salomon P.S."/>
            <person name="Sawabe T."/>
            <person name="Mino S."/>
            <person name="Hosokawa M."/>
            <person name="Miyashita H."/>
            <person name="Maruyama F."/>
            <person name="van Verk M.C."/>
            <person name="Dutilh B.E."/>
            <person name="Thompson C.C."/>
            <person name="Thompson F.L."/>
        </authorList>
    </citation>
    <scope>NUCLEOTIDE SEQUENCE [LARGE SCALE GENOMIC DNA]</scope>
    <source>
        <strain evidence="12 13">CCMR0081</strain>
    </source>
</reference>
<dbReference type="PANTHER" id="PTHR39429">
    <property type="entry name" value="LIGHT-INDEPENDENT PROTOCHLOROPHYLLIDE REDUCTASE SUBUNIT N"/>
    <property type="match status" value="1"/>
</dbReference>
<organism evidence="12 13">
    <name type="scientific">Adonisia turfae CCMR0081</name>
    <dbReference type="NCBI Taxonomy" id="2292702"/>
    <lineage>
        <taxon>Bacteria</taxon>
        <taxon>Bacillati</taxon>
        <taxon>Cyanobacteriota</taxon>
        <taxon>Adonisia</taxon>
        <taxon>Adonisia turfae</taxon>
    </lineage>
</organism>
<comment type="caution">
    <text evidence="12">The sequence shown here is derived from an EMBL/GenBank/DDBJ whole genome shotgun (WGS) entry which is preliminary data.</text>
</comment>
<evidence type="ECO:0000313" key="12">
    <source>
        <dbReference type="EMBL" id="NEZ60007.1"/>
    </source>
</evidence>
<evidence type="ECO:0000256" key="7">
    <source>
        <dbReference type="ARBA" id="ARBA00023004"/>
    </source>
</evidence>
<dbReference type="SUPFAM" id="SSF53807">
    <property type="entry name" value="Helical backbone' metal receptor"/>
    <property type="match status" value="1"/>
</dbReference>
<dbReference type="InterPro" id="IPR000510">
    <property type="entry name" value="Nase/OxRdtase_comp1"/>
</dbReference>
<evidence type="ECO:0000256" key="6">
    <source>
        <dbReference type="ARBA" id="ARBA00023002"/>
    </source>
</evidence>
<dbReference type="GO" id="GO:0046872">
    <property type="term" value="F:metal ion binding"/>
    <property type="evidence" value="ECO:0007669"/>
    <property type="project" value="UniProtKB-KW"/>
</dbReference>
<evidence type="ECO:0000256" key="8">
    <source>
        <dbReference type="ARBA" id="ARBA00023014"/>
    </source>
</evidence>
<dbReference type="GO" id="GO:0016730">
    <property type="term" value="F:oxidoreductase activity, acting on iron-sulfur proteins as donors"/>
    <property type="evidence" value="ECO:0007669"/>
    <property type="project" value="InterPro"/>
</dbReference>